<dbReference type="InterPro" id="IPR041282">
    <property type="entry name" value="FYVE_2"/>
</dbReference>
<dbReference type="PANTHER" id="PTHR45716:SF3">
    <property type="entry name" value="SYNAPTOTAGMIN-LIKE PROTEIN 1"/>
    <property type="match status" value="1"/>
</dbReference>
<sequence length="352" mass="40181">MENFRVIDLSFLTREEKTFIKDVLNRDANLRKQEEKRIRKMKKTINNTESLKLISGKWFEDLKSERYCEYSSATDLLKYAFHRERNAGLLTSLRKSWLPKAKFRSITKLESMFINPRSPPITMEREQESETYSPIPVSAEEMSITQILRDLDLILELEIKNNNSGSEIVDINGFGLENEMVEKILPVDYGSHQIYRYPGDFIQSKIPSNKPLNEMGSSKIEKCIPSDNNALAMGGDTVYSRSFPFETNALSSSEKQLFKEFSQNSIFQENDTKDKVILIQGKDSVGARELLNIPTILSNDIFQSKCDYLSSNSENGDCSSSDTGSTIEQPTLLSVTSTTIKEEDHLPTDTDW</sequence>
<dbReference type="GO" id="GO:0006886">
    <property type="term" value="P:intracellular protein transport"/>
    <property type="evidence" value="ECO:0007669"/>
    <property type="project" value="InterPro"/>
</dbReference>
<dbReference type="PANTHER" id="PTHR45716">
    <property type="entry name" value="BITESIZE, ISOFORM I"/>
    <property type="match status" value="1"/>
</dbReference>
<accession>A0A8T2JMN7</accession>
<dbReference type="GO" id="GO:0042043">
    <property type="term" value="F:neurexin family protein binding"/>
    <property type="evidence" value="ECO:0007669"/>
    <property type="project" value="TreeGrafter"/>
</dbReference>
<evidence type="ECO:0000313" key="3">
    <source>
        <dbReference type="Proteomes" id="UP000812440"/>
    </source>
</evidence>
<dbReference type="AlphaFoldDB" id="A0A8T2JMN7"/>
<gene>
    <name evidence="2" type="ORF">GDO86_009674</name>
</gene>
<dbReference type="GO" id="GO:0070382">
    <property type="term" value="C:exocytic vesicle"/>
    <property type="evidence" value="ECO:0007669"/>
    <property type="project" value="TreeGrafter"/>
</dbReference>
<evidence type="ECO:0000313" key="2">
    <source>
        <dbReference type="EMBL" id="KAG8444600.1"/>
    </source>
</evidence>
<dbReference type="Proteomes" id="UP000812440">
    <property type="component" value="Chromosome 5"/>
</dbReference>
<dbReference type="InterPro" id="IPR010911">
    <property type="entry name" value="Rab_BD"/>
</dbReference>
<proteinExistence type="predicted"/>
<reference evidence="2" key="1">
    <citation type="thesis" date="2020" institute="ProQuest LLC" country="789 East Eisenhower Parkway, Ann Arbor, MI, USA">
        <title>Comparative Genomics and Chromosome Evolution.</title>
        <authorList>
            <person name="Mudd A.B."/>
        </authorList>
    </citation>
    <scope>NUCLEOTIDE SEQUENCE</scope>
    <source>
        <strain evidence="2">Female2</strain>
        <tissue evidence="2">Blood</tissue>
    </source>
</reference>
<dbReference type="OrthoDB" id="9904648at2759"/>
<dbReference type="GO" id="GO:0005886">
    <property type="term" value="C:plasma membrane"/>
    <property type="evidence" value="ECO:0007669"/>
    <property type="project" value="TreeGrafter"/>
</dbReference>
<dbReference type="EMBL" id="JAACNH010000004">
    <property type="protein sequence ID" value="KAG8444600.1"/>
    <property type="molecule type" value="Genomic_DNA"/>
</dbReference>
<dbReference type="GO" id="GO:0006887">
    <property type="term" value="P:exocytosis"/>
    <property type="evidence" value="ECO:0007669"/>
    <property type="project" value="TreeGrafter"/>
</dbReference>
<evidence type="ECO:0000259" key="1">
    <source>
        <dbReference type="PROSITE" id="PS50916"/>
    </source>
</evidence>
<dbReference type="Pfam" id="PF02318">
    <property type="entry name" value="FYVE_2"/>
    <property type="match status" value="1"/>
</dbReference>
<organism evidence="2 3">
    <name type="scientific">Hymenochirus boettgeri</name>
    <name type="common">Congo dwarf clawed frog</name>
    <dbReference type="NCBI Taxonomy" id="247094"/>
    <lineage>
        <taxon>Eukaryota</taxon>
        <taxon>Metazoa</taxon>
        <taxon>Chordata</taxon>
        <taxon>Craniata</taxon>
        <taxon>Vertebrata</taxon>
        <taxon>Euteleostomi</taxon>
        <taxon>Amphibia</taxon>
        <taxon>Batrachia</taxon>
        <taxon>Anura</taxon>
        <taxon>Pipoidea</taxon>
        <taxon>Pipidae</taxon>
        <taxon>Pipinae</taxon>
        <taxon>Hymenochirus</taxon>
    </lineage>
</organism>
<dbReference type="Gene3D" id="6.10.250.3000">
    <property type="match status" value="1"/>
</dbReference>
<keyword evidence="3" id="KW-1185">Reference proteome</keyword>
<dbReference type="PROSITE" id="PS50916">
    <property type="entry name" value="RABBD"/>
    <property type="match status" value="1"/>
</dbReference>
<feature type="domain" description="RabBD" evidence="1">
    <location>
        <begin position="6"/>
        <end position="62"/>
    </location>
</feature>
<comment type="caution">
    <text evidence="2">The sequence shown here is derived from an EMBL/GenBank/DDBJ whole genome shotgun (WGS) entry which is preliminary data.</text>
</comment>
<dbReference type="GO" id="GO:0031267">
    <property type="term" value="F:small GTPase binding"/>
    <property type="evidence" value="ECO:0007669"/>
    <property type="project" value="InterPro"/>
</dbReference>
<name>A0A8T2JMN7_9PIPI</name>
<protein>
    <recommendedName>
        <fullName evidence="1">RabBD domain-containing protein</fullName>
    </recommendedName>
</protein>